<organism evidence="2 3">
    <name type="scientific">Dendrobium catenatum</name>
    <dbReference type="NCBI Taxonomy" id="906689"/>
    <lineage>
        <taxon>Eukaryota</taxon>
        <taxon>Viridiplantae</taxon>
        <taxon>Streptophyta</taxon>
        <taxon>Embryophyta</taxon>
        <taxon>Tracheophyta</taxon>
        <taxon>Spermatophyta</taxon>
        <taxon>Magnoliopsida</taxon>
        <taxon>Liliopsida</taxon>
        <taxon>Asparagales</taxon>
        <taxon>Orchidaceae</taxon>
        <taxon>Epidendroideae</taxon>
        <taxon>Malaxideae</taxon>
        <taxon>Dendrobiinae</taxon>
        <taxon>Dendrobium</taxon>
    </lineage>
</organism>
<sequence>MTAAKMTTKPILLTASPRPSRRFSNRHRRHGRIAAAAIASFLSLLVASAAWFSLVFDPSHRFAINHFRTWDSSISATHSPPLTPSHSPSPPPPQKPASLTPSPNPNSSSFSPLSLNHIVFGIAGSANLWPRRREFIRLWWRPGVMRGHIWLDDRVRLSRNASASLPPVRVSDDISRFRYTNPTGHPSGLRIARIISETFRLGHRDVRWFMLCDDDTIVSPDNLVAVLSKYDWREMVYVGGPSESHSANIYFSHAMAFGGGGIAISYPLAEALAGMQDDCLERYPKLYGSDDRLHACISELGVPLSREYGFHQWDIRGNAHGILASHPVTPFISIHHVEAVDPLYPGLGHLESLKLFTKASRVNPRSFLQRAICYDREKRLTFAVSLGYVVQVFPNIVLPRELERSELTYTAWNRAGHRFEFDFDTKDPYRSVCKKSIQFFLKNVFEDGSVSVSTYTRSNQGNDLKSKVFCFPHSPPLPHVDEIRILGNPLSDNWHLVPRRLCCKVDQTVNRTLWLNVRQCERRELGSVSDSLLP</sequence>
<evidence type="ECO:0000256" key="1">
    <source>
        <dbReference type="SAM" id="MobiDB-lite"/>
    </source>
</evidence>
<feature type="compositionally biased region" description="Basic residues" evidence="1">
    <location>
        <begin position="19"/>
        <end position="28"/>
    </location>
</feature>
<reference evidence="2 3" key="1">
    <citation type="journal article" date="2016" name="Sci. Rep.">
        <title>The Dendrobium catenatum Lindl. genome sequence provides insights into polysaccharide synthase, floral development and adaptive evolution.</title>
        <authorList>
            <person name="Zhang G.Q."/>
            <person name="Xu Q."/>
            <person name="Bian C."/>
            <person name="Tsai W.C."/>
            <person name="Yeh C.M."/>
            <person name="Liu K.W."/>
            <person name="Yoshida K."/>
            <person name="Zhang L.S."/>
            <person name="Chang S.B."/>
            <person name="Chen F."/>
            <person name="Shi Y."/>
            <person name="Su Y.Y."/>
            <person name="Zhang Y.Q."/>
            <person name="Chen L.J."/>
            <person name="Yin Y."/>
            <person name="Lin M."/>
            <person name="Huang H."/>
            <person name="Deng H."/>
            <person name="Wang Z.W."/>
            <person name="Zhu S.L."/>
            <person name="Zhao X."/>
            <person name="Deng C."/>
            <person name="Niu S.C."/>
            <person name="Huang J."/>
            <person name="Wang M."/>
            <person name="Liu G.H."/>
            <person name="Yang H.J."/>
            <person name="Xiao X.J."/>
            <person name="Hsiao Y.Y."/>
            <person name="Wu W.L."/>
            <person name="Chen Y.Y."/>
            <person name="Mitsuda N."/>
            <person name="Ohme-Takagi M."/>
            <person name="Luo Y.B."/>
            <person name="Van de Peer Y."/>
            <person name="Liu Z.J."/>
        </authorList>
    </citation>
    <scope>NUCLEOTIDE SEQUENCE [LARGE SCALE GENOMIC DNA]</scope>
    <source>
        <tissue evidence="2">The whole plant</tissue>
    </source>
</reference>
<dbReference type="AlphaFoldDB" id="A0A2I0WPN7"/>
<feature type="compositionally biased region" description="Low complexity" evidence="1">
    <location>
        <begin position="96"/>
        <end position="108"/>
    </location>
</feature>
<proteinExistence type="predicted"/>
<accession>A0A2I0WPN7</accession>
<dbReference type="Pfam" id="PF04646">
    <property type="entry name" value="DUF604"/>
    <property type="match status" value="1"/>
</dbReference>
<dbReference type="STRING" id="906689.A0A2I0WPN7"/>
<evidence type="ECO:0008006" key="4">
    <source>
        <dbReference type="Google" id="ProtNLM"/>
    </source>
</evidence>
<gene>
    <name evidence="2" type="ORF">MA16_Dca012704</name>
</gene>
<feature type="region of interest" description="Disordered" evidence="1">
    <location>
        <begin position="1"/>
        <end position="28"/>
    </location>
</feature>
<evidence type="ECO:0000313" key="2">
    <source>
        <dbReference type="EMBL" id="PKU77632.1"/>
    </source>
</evidence>
<dbReference type="PANTHER" id="PTHR10811">
    <property type="entry name" value="FRINGE-RELATED"/>
    <property type="match status" value="1"/>
</dbReference>
<dbReference type="OrthoDB" id="421979at2759"/>
<feature type="compositionally biased region" description="Pro residues" evidence="1">
    <location>
        <begin position="81"/>
        <end position="95"/>
    </location>
</feature>
<dbReference type="EMBL" id="KZ502491">
    <property type="protein sequence ID" value="PKU77632.1"/>
    <property type="molecule type" value="Genomic_DNA"/>
</dbReference>
<feature type="region of interest" description="Disordered" evidence="1">
    <location>
        <begin position="78"/>
        <end position="108"/>
    </location>
</feature>
<protein>
    <recommendedName>
        <fullName evidence="4">Beta-1,3-glucosyltransferase</fullName>
    </recommendedName>
</protein>
<reference evidence="2 3" key="2">
    <citation type="journal article" date="2017" name="Nature">
        <title>The Apostasia genome and the evolution of orchids.</title>
        <authorList>
            <person name="Zhang G.Q."/>
            <person name="Liu K.W."/>
            <person name="Li Z."/>
            <person name="Lohaus R."/>
            <person name="Hsiao Y.Y."/>
            <person name="Niu S.C."/>
            <person name="Wang J.Y."/>
            <person name="Lin Y.C."/>
            <person name="Xu Q."/>
            <person name="Chen L.J."/>
            <person name="Yoshida K."/>
            <person name="Fujiwara S."/>
            <person name="Wang Z.W."/>
            <person name="Zhang Y.Q."/>
            <person name="Mitsuda N."/>
            <person name="Wang M."/>
            <person name="Liu G.H."/>
            <person name="Pecoraro L."/>
            <person name="Huang H.X."/>
            <person name="Xiao X.J."/>
            <person name="Lin M."/>
            <person name="Wu X.Y."/>
            <person name="Wu W.L."/>
            <person name="Chen Y.Y."/>
            <person name="Chang S.B."/>
            <person name="Sakamoto S."/>
            <person name="Ohme-Takagi M."/>
            <person name="Yagi M."/>
            <person name="Zeng S.J."/>
            <person name="Shen C.Y."/>
            <person name="Yeh C.M."/>
            <person name="Luo Y.B."/>
            <person name="Tsai W.C."/>
            <person name="Van de Peer Y."/>
            <person name="Liu Z.J."/>
        </authorList>
    </citation>
    <scope>NUCLEOTIDE SEQUENCE [LARGE SCALE GENOMIC DNA]</scope>
    <source>
        <tissue evidence="2">The whole plant</tissue>
    </source>
</reference>
<dbReference type="Gene3D" id="3.90.550.50">
    <property type="match status" value="1"/>
</dbReference>
<dbReference type="Proteomes" id="UP000233837">
    <property type="component" value="Unassembled WGS sequence"/>
</dbReference>
<dbReference type="FunFam" id="3.90.550.50:FF:000026">
    <property type="entry name" value="Glycoprotein-N-acetylgalactosamine 3-beta-galactosyltransferase 1"/>
    <property type="match status" value="1"/>
</dbReference>
<keyword evidence="3" id="KW-1185">Reference proteome</keyword>
<name>A0A2I0WPN7_9ASPA</name>
<dbReference type="InterPro" id="IPR006740">
    <property type="entry name" value="DUF604"/>
</dbReference>
<evidence type="ECO:0000313" key="3">
    <source>
        <dbReference type="Proteomes" id="UP000233837"/>
    </source>
</evidence>